<feature type="transmembrane region" description="Helical" evidence="6">
    <location>
        <begin position="222"/>
        <end position="241"/>
    </location>
</feature>
<comment type="caution">
    <text evidence="7">The sequence shown here is derived from an EMBL/GenBank/DDBJ whole genome shotgun (WGS) entry which is preliminary data.</text>
</comment>
<dbReference type="Proteomes" id="UP000538666">
    <property type="component" value="Unassembled WGS sequence"/>
</dbReference>
<protein>
    <submittedName>
        <fullName evidence="7">Amino acid transporter</fullName>
    </submittedName>
</protein>
<evidence type="ECO:0000313" key="7">
    <source>
        <dbReference type="EMBL" id="MBB6145636.1"/>
    </source>
</evidence>
<keyword evidence="5 6" id="KW-0472">Membrane</keyword>
<feature type="transmembrane region" description="Helical" evidence="6">
    <location>
        <begin position="387"/>
        <end position="405"/>
    </location>
</feature>
<accession>A0A841JWB2</accession>
<sequence>MPLKRDLGLIEAISLSTAMLTPTLAMSFNTVFAVQAAGTAAPLAFLIGMIAMLIVGACFAAFERRVRSFGSVYSYLAHTFGAEWGFTAGWTMLFAYMAATAGISVLSGISGSILLEKLGVHGTNLWLWISLLVTAGAGWMAWRDTKAAVRVMLAMEGLSMTIIVALAVKILYSVGLSWVPFHPDATHGWAGIGYAMVFAALAFGGFEGAATLSQETKNSRYAIPLALTLTLVLSGSFYVFVTYAEVMGYGLGHVADLASAESPLSVLAVRYMSRSYSLCIDVALLVSTAAGTLGGAAATARMLRALSLGNRWPWFTALDPKHGTPRTAVAVVSGLCAAGTCIWALITRTGPLPYALALATMATLAIVLVYFGVTVAECVEAFRERRIGWMLLAGLGAALLLWPLWNNLYPVPAFPANLWPYVVAVWVVGGAVYAWRSKAGGVIEAEPESVEELEGELEVR</sequence>
<organism evidence="7 8">
    <name type="scientific">Silvibacterium bohemicum</name>
    <dbReference type="NCBI Taxonomy" id="1577686"/>
    <lineage>
        <taxon>Bacteria</taxon>
        <taxon>Pseudomonadati</taxon>
        <taxon>Acidobacteriota</taxon>
        <taxon>Terriglobia</taxon>
        <taxon>Terriglobales</taxon>
        <taxon>Acidobacteriaceae</taxon>
        <taxon>Silvibacterium</taxon>
    </lineage>
</organism>
<feature type="transmembrane region" description="Helical" evidence="6">
    <location>
        <begin position="93"/>
        <end position="113"/>
    </location>
</feature>
<feature type="transmembrane region" description="Helical" evidence="6">
    <location>
        <begin position="352"/>
        <end position="375"/>
    </location>
</feature>
<feature type="transmembrane region" description="Helical" evidence="6">
    <location>
        <begin position="40"/>
        <end position="62"/>
    </location>
</feature>
<evidence type="ECO:0000256" key="5">
    <source>
        <dbReference type="ARBA" id="ARBA00023136"/>
    </source>
</evidence>
<proteinExistence type="predicted"/>
<dbReference type="PANTHER" id="PTHR42770:SF16">
    <property type="entry name" value="AMINO ACID PERMEASE"/>
    <property type="match status" value="1"/>
</dbReference>
<comment type="subcellular location">
    <subcellularLocation>
        <location evidence="1">Cell membrane</location>
        <topology evidence="1">Multi-pass membrane protein</topology>
    </subcellularLocation>
</comment>
<dbReference type="InterPro" id="IPR002293">
    <property type="entry name" value="AA/rel_permease1"/>
</dbReference>
<feature type="transmembrane region" description="Helical" evidence="6">
    <location>
        <begin position="149"/>
        <end position="172"/>
    </location>
</feature>
<dbReference type="GO" id="GO:0022857">
    <property type="term" value="F:transmembrane transporter activity"/>
    <property type="evidence" value="ECO:0007669"/>
    <property type="project" value="InterPro"/>
</dbReference>
<keyword evidence="4 6" id="KW-1133">Transmembrane helix</keyword>
<feature type="transmembrane region" description="Helical" evidence="6">
    <location>
        <begin position="417"/>
        <end position="435"/>
    </location>
</feature>
<feature type="transmembrane region" description="Helical" evidence="6">
    <location>
        <begin position="12"/>
        <end position="34"/>
    </location>
</feature>
<feature type="transmembrane region" description="Helical" evidence="6">
    <location>
        <begin position="192"/>
        <end position="210"/>
    </location>
</feature>
<feature type="transmembrane region" description="Helical" evidence="6">
    <location>
        <begin position="282"/>
        <end position="306"/>
    </location>
</feature>
<dbReference type="GO" id="GO:0005886">
    <property type="term" value="C:plasma membrane"/>
    <property type="evidence" value="ECO:0007669"/>
    <property type="project" value="UniProtKB-SubCell"/>
</dbReference>
<evidence type="ECO:0000256" key="6">
    <source>
        <dbReference type="SAM" id="Phobius"/>
    </source>
</evidence>
<feature type="transmembrane region" description="Helical" evidence="6">
    <location>
        <begin position="125"/>
        <end position="142"/>
    </location>
</feature>
<dbReference type="EMBL" id="JACHEK010000007">
    <property type="protein sequence ID" value="MBB6145636.1"/>
    <property type="molecule type" value="Genomic_DNA"/>
</dbReference>
<dbReference type="RefSeq" id="WP_184085030.1">
    <property type="nucleotide sequence ID" value="NZ_JACHEK010000007.1"/>
</dbReference>
<dbReference type="PANTHER" id="PTHR42770">
    <property type="entry name" value="AMINO ACID TRANSPORTER-RELATED"/>
    <property type="match status" value="1"/>
</dbReference>
<dbReference type="PIRSF" id="PIRSF006060">
    <property type="entry name" value="AA_transporter"/>
    <property type="match status" value="1"/>
</dbReference>
<evidence type="ECO:0000256" key="4">
    <source>
        <dbReference type="ARBA" id="ARBA00022989"/>
    </source>
</evidence>
<keyword evidence="3 6" id="KW-0812">Transmembrane</keyword>
<reference evidence="7 8" key="1">
    <citation type="submission" date="2020-08" db="EMBL/GenBank/DDBJ databases">
        <title>Genomic Encyclopedia of Type Strains, Phase IV (KMG-IV): sequencing the most valuable type-strain genomes for metagenomic binning, comparative biology and taxonomic classification.</title>
        <authorList>
            <person name="Goeker M."/>
        </authorList>
    </citation>
    <scope>NUCLEOTIDE SEQUENCE [LARGE SCALE GENOMIC DNA]</scope>
    <source>
        <strain evidence="7 8">DSM 103733</strain>
    </source>
</reference>
<dbReference type="InterPro" id="IPR050367">
    <property type="entry name" value="APC_superfamily"/>
</dbReference>
<evidence type="ECO:0000313" key="8">
    <source>
        <dbReference type="Proteomes" id="UP000538666"/>
    </source>
</evidence>
<feature type="transmembrane region" description="Helical" evidence="6">
    <location>
        <begin position="327"/>
        <end position="346"/>
    </location>
</feature>
<dbReference type="Gene3D" id="1.20.1740.10">
    <property type="entry name" value="Amino acid/polyamine transporter I"/>
    <property type="match status" value="1"/>
</dbReference>
<dbReference type="Pfam" id="PF13520">
    <property type="entry name" value="AA_permease_2"/>
    <property type="match status" value="1"/>
</dbReference>
<name>A0A841JWB2_9BACT</name>
<dbReference type="AlphaFoldDB" id="A0A841JWB2"/>
<gene>
    <name evidence="7" type="ORF">HNQ77_003597</name>
</gene>
<evidence type="ECO:0000256" key="2">
    <source>
        <dbReference type="ARBA" id="ARBA00022475"/>
    </source>
</evidence>
<evidence type="ECO:0000256" key="1">
    <source>
        <dbReference type="ARBA" id="ARBA00004651"/>
    </source>
</evidence>
<evidence type="ECO:0000256" key="3">
    <source>
        <dbReference type="ARBA" id="ARBA00022692"/>
    </source>
</evidence>
<keyword evidence="2" id="KW-1003">Cell membrane</keyword>
<keyword evidence="8" id="KW-1185">Reference proteome</keyword>